<name>A0A6F8YU47_9ACTN</name>
<organism evidence="8 9">
    <name type="scientific">Phytohabitans suffuscus</name>
    <dbReference type="NCBI Taxonomy" id="624315"/>
    <lineage>
        <taxon>Bacteria</taxon>
        <taxon>Bacillati</taxon>
        <taxon>Actinomycetota</taxon>
        <taxon>Actinomycetes</taxon>
        <taxon>Micromonosporales</taxon>
        <taxon>Micromonosporaceae</taxon>
    </lineage>
</organism>
<sequence length="229" mass="23906">MTDLRVVVVDDQELVRAGFVALLSGAPGITVAGQAGQGEEGVRLARATGPDVVLMDVRMPVLDGIEATRRITADPACATTNVVMLTTFGLDEYVFGALRAGAVGFLLKDTPPEELLRAVRVAAAGDSLLSPSITRKLVEVFATTPLTPPPAGRTAAAELTDRESDVLTLVAQGLSNADISTRLGIGPATVKTYISRLLTKLDATTRVHLVIYAYETGRAARKAAPGPTA</sequence>
<dbReference type="InterPro" id="IPR011006">
    <property type="entry name" value="CheY-like_superfamily"/>
</dbReference>
<dbReference type="SMART" id="SM00448">
    <property type="entry name" value="REC"/>
    <property type="match status" value="1"/>
</dbReference>
<keyword evidence="2" id="KW-0805">Transcription regulation</keyword>
<feature type="modified residue" description="4-aspartylphosphate" evidence="5">
    <location>
        <position position="56"/>
    </location>
</feature>
<dbReference type="CDD" id="cd06170">
    <property type="entry name" value="LuxR_C_like"/>
    <property type="match status" value="1"/>
</dbReference>
<dbReference type="RefSeq" id="WP_232075328.1">
    <property type="nucleotide sequence ID" value="NZ_AP022871.1"/>
</dbReference>
<evidence type="ECO:0000259" key="7">
    <source>
        <dbReference type="PROSITE" id="PS50110"/>
    </source>
</evidence>
<evidence type="ECO:0000256" key="2">
    <source>
        <dbReference type="ARBA" id="ARBA00023015"/>
    </source>
</evidence>
<gene>
    <name evidence="8" type="ORF">Psuf_069470</name>
</gene>
<keyword evidence="4" id="KW-0804">Transcription</keyword>
<dbReference type="SUPFAM" id="SSF52172">
    <property type="entry name" value="CheY-like"/>
    <property type="match status" value="1"/>
</dbReference>
<evidence type="ECO:0000259" key="6">
    <source>
        <dbReference type="PROSITE" id="PS50043"/>
    </source>
</evidence>
<reference evidence="8 9" key="1">
    <citation type="submission" date="2020-03" db="EMBL/GenBank/DDBJ databases">
        <title>Whole genome shotgun sequence of Phytohabitans suffuscus NBRC 105367.</title>
        <authorList>
            <person name="Komaki H."/>
            <person name="Tamura T."/>
        </authorList>
    </citation>
    <scope>NUCLEOTIDE SEQUENCE [LARGE SCALE GENOMIC DNA]</scope>
    <source>
        <strain evidence="8 9">NBRC 105367</strain>
    </source>
</reference>
<feature type="domain" description="HTH luxR-type" evidence="6">
    <location>
        <begin position="152"/>
        <end position="217"/>
    </location>
</feature>
<dbReference type="PROSITE" id="PS00622">
    <property type="entry name" value="HTH_LUXR_1"/>
    <property type="match status" value="1"/>
</dbReference>
<dbReference type="Proteomes" id="UP000503011">
    <property type="component" value="Chromosome"/>
</dbReference>
<accession>A0A6F8YU47</accession>
<dbReference type="InterPro" id="IPR001789">
    <property type="entry name" value="Sig_transdc_resp-reg_receiver"/>
</dbReference>
<dbReference type="PROSITE" id="PS50110">
    <property type="entry name" value="RESPONSE_REGULATORY"/>
    <property type="match status" value="1"/>
</dbReference>
<dbReference type="Gene3D" id="3.40.50.2300">
    <property type="match status" value="1"/>
</dbReference>
<dbReference type="InterPro" id="IPR016032">
    <property type="entry name" value="Sig_transdc_resp-reg_C-effctor"/>
</dbReference>
<dbReference type="KEGG" id="psuu:Psuf_069470"/>
<evidence type="ECO:0000256" key="3">
    <source>
        <dbReference type="ARBA" id="ARBA00023125"/>
    </source>
</evidence>
<dbReference type="PANTHER" id="PTHR43214:SF24">
    <property type="entry name" value="TRANSCRIPTIONAL REGULATORY PROTEIN NARL-RELATED"/>
    <property type="match status" value="1"/>
</dbReference>
<keyword evidence="9" id="KW-1185">Reference proteome</keyword>
<dbReference type="SMART" id="SM00421">
    <property type="entry name" value="HTH_LUXR"/>
    <property type="match status" value="1"/>
</dbReference>
<dbReference type="InterPro" id="IPR000792">
    <property type="entry name" value="Tscrpt_reg_LuxR_C"/>
</dbReference>
<dbReference type="Pfam" id="PF00072">
    <property type="entry name" value="Response_reg"/>
    <property type="match status" value="1"/>
</dbReference>
<reference evidence="8 9" key="2">
    <citation type="submission" date="2020-03" db="EMBL/GenBank/DDBJ databases">
        <authorList>
            <person name="Ichikawa N."/>
            <person name="Kimura A."/>
            <person name="Kitahashi Y."/>
            <person name="Uohara A."/>
        </authorList>
    </citation>
    <scope>NUCLEOTIDE SEQUENCE [LARGE SCALE GENOMIC DNA]</scope>
    <source>
        <strain evidence="8 9">NBRC 105367</strain>
    </source>
</reference>
<evidence type="ECO:0000256" key="5">
    <source>
        <dbReference type="PROSITE-ProRule" id="PRU00169"/>
    </source>
</evidence>
<dbReference type="CDD" id="cd17535">
    <property type="entry name" value="REC_NarL-like"/>
    <property type="match status" value="1"/>
</dbReference>
<dbReference type="InterPro" id="IPR058245">
    <property type="entry name" value="NreC/VraR/RcsB-like_REC"/>
</dbReference>
<keyword evidence="1 5" id="KW-0597">Phosphoprotein</keyword>
<evidence type="ECO:0000313" key="9">
    <source>
        <dbReference type="Proteomes" id="UP000503011"/>
    </source>
</evidence>
<dbReference type="EMBL" id="AP022871">
    <property type="protein sequence ID" value="BCB89634.1"/>
    <property type="molecule type" value="Genomic_DNA"/>
</dbReference>
<dbReference type="PRINTS" id="PR00038">
    <property type="entry name" value="HTHLUXR"/>
</dbReference>
<dbReference type="PROSITE" id="PS50043">
    <property type="entry name" value="HTH_LUXR_2"/>
    <property type="match status" value="1"/>
</dbReference>
<dbReference type="PANTHER" id="PTHR43214">
    <property type="entry name" value="TWO-COMPONENT RESPONSE REGULATOR"/>
    <property type="match status" value="1"/>
</dbReference>
<dbReference type="GO" id="GO:0003677">
    <property type="term" value="F:DNA binding"/>
    <property type="evidence" value="ECO:0007669"/>
    <property type="project" value="UniProtKB-KW"/>
</dbReference>
<proteinExistence type="predicted"/>
<dbReference type="Pfam" id="PF00196">
    <property type="entry name" value="GerE"/>
    <property type="match status" value="1"/>
</dbReference>
<protein>
    <submittedName>
        <fullName evidence="8">DNA-binding response regulator</fullName>
    </submittedName>
</protein>
<dbReference type="AlphaFoldDB" id="A0A6F8YU47"/>
<dbReference type="InterPro" id="IPR039420">
    <property type="entry name" value="WalR-like"/>
</dbReference>
<evidence type="ECO:0000256" key="1">
    <source>
        <dbReference type="ARBA" id="ARBA00022553"/>
    </source>
</evidence>
<dbReference type="SUPFAM" id="SSF46894">
    <property type="entry name" value="C-terminal effector domain of the bipartite response regulators"/>
    <property type="match status" value="1"/>
</dbReference>
<feature type="domain" description="Response regulatory" evidence="7">
    <location>
        <begin position="5"/>
        <end position="123"/>
    </location>
</feature>
<keyword evidence="3 8" id="KW-0238">DNA-binding</keyword>
<dbReference type="GO" id="GO:0006355">
    <property type="term" value="P:regulation of DNA-templated transcription"/>
    <property type="evidence" value="ECO:0007669"/>
    <property type="project" value="InterPro"/>
</dbReference>
<dbReference type="GO" id="GO:0000160">
    <property type="term" value="P:phosphorelay signal transduction system"/>
    <property type="evidence" value="ECO:0007669"/>
    <property type="project" value="InterPro"/>
</dbReference>
<evidence type="ECO:0000313" key="8">
    <source>
        <dbReference type="EMBL" id="BCB89634.1"/>
    </source>
</evidence>
<evidence type="ECO:0000256" key="4">
    <source>
        <dbReference type="ARBA" id="ARBA00023163"/>
    </source>
</evidence>